<protein>
    <submittedName>
        <fullName evidence="3">Uncharacterized protein</fullName>
    </submittedName>
</protein>
<evidence type="ECO:0000256" key="1">
    <source>
        <dbReference type="SAM" id="Coils"/>
    </source>
</evidence>
<dbReference type="EMBL" id="CP136892">
    <property type="protein sequence ID" value="WOL00329.1"/>
    <property type="molecule type" value="Genomic_DNA"/>
</dbReference>
<dbReference type="AlphaFoldDB" id="A0AAQ3Q7D0"/>
<evidence type="ECO:0000313" key="4">
    <source>
        <dbReference type="Proteomes" id="UP001327560"/>
    </source>
</evidence>
<feature type="coiled-coil region" evidence="1">
    <location>
        <begin position="80"/>
        <end position="109"/>
    </location>
</feature>
<evidence type="ECO:0000313" key="3">
    <source>
        <dbReference type="EMBL" id="WOL00329.1"/>
    </source>
</evidence>
<accession>A0AAQ3Q7D0</accession>
<feature type="compositionally biased region" description="Polar residues" evidence="2">
    <location>
        <begin position="1"/>
        <end position="17"/>
    </location>
</feature>
<gene>
    <name evidence="3" type="ORF">Cni_G09042</name>
</gene>
<keyword evidence="4" id="KW-1185">Reference proteome</keyword>
<organism evidence="3 4">
    <name type="scientific">Canna indica</name>
    <name type="common">Indian-shot</name>
    <dbReference type="NCBI Taxonomy" id="4628"/>
    <lineage>
        <taxon>Eukaryota</taxon>
        <taxon>Viridiplantae</taxon>
        <taxon>Streptophyta</taxon>
        <taxon>Embryophyta</taxon>
        <taxon>Tracheophyta</taxon>
        <taxon>Spermatophyta</taxon>
        <taxon>Magnoliopsida</taxon>
        <taxon>Liliopsida</taxon>
        <taxon>Zingiberales</taxon>
        <taxon>Cannaceae</taxon>
        <taxon>Canna</taxon>
    </lineage>
</organism>
<proteinExistence type="predicted"/>
<reference evidence="3 4" key="1">
    <citation type="submission" date="2023-10" db="EMBL/GenBank/DDBJ databases">
        <title>Chromosome-scale genome assembly provides insights into flower coloration mechanisms of Canna indica.</title>
        <authorList>
            <person name="Li C."/>
        </authorList>
    </citation>
    <scope>NUCLEOTIDE SEQUENCE [LARGE SCALE GENOMIC DNA]</scope>
    <source>
        <tissue evidence="3">Flower</tissue>
    </source>
</reference>
<sequence length="114" mass="13104">MQGRRNSQLVITQINDDSQARDPSLERKKLNQVKGHWPEELWGYNATVQSYTPETPYVLAFITEAMVPSEIAEPSFPRTTLNERNNSEALKNELDLVKEEQKLAQLREEATSPF</sequence>
<dbReference type="Proteomes" id="UP001327560">
    <property type="component" value="Chromosome 3"/>
</dbReference>
<keyword evidence="1" id="KW-0175">Coiled coil</keyword>
<feature type="region of interest" description="Disordered" evidence="2">
    <location>
        <begin position="1"/>
        <end position="25"/>
    </location>
</feature>
<name>A0AAQ3Q7D0_9LILI</name>
<evidence type="ECO:0000256" key="2">
    <source>
        <dbReference type="SAM" id="MobiDB-lite"/>
    </source>
</evidence>